<sequence>MTITTKKIKGDVTGTITTIPAIVTVVPTTIPTIPAIVTVVPTTIPTTITGCVKTYRQCGGTAWNGRCSSCGAEVGTGGVCIALVDITVPEKKHAECPCCECVE</sequence>
<reference evidence="1" key="1">
    <citation type="journal article" date="2015" name="Nature">
        <title>Complex archaea that bridge the gap between prokaryotes and eukaryotes.</title>
        <authorList>
            <person name="Spang A."/>
            <person name="Saw J.H."/>
            <person name="Jorgensen S.L."/>
            <person name="Zaremba-Niedzwiedzka K."/>
            <person name="Martijn J."/>
            <person name="Lind A.E."/>
            <person name="van Eijk R."/>
            <person name="Schleper C."/>
            <person name="Guy L."/>
            <person name="Ettema T.J."/>
        </authorList>
    </citation>
    <scope>NUCLEOTIDE SEQUENCE</scope>
</reference>
<dbReference type="AlphaFoldDB" id="A0A0F9PPH6"/>
<organism evidence="1">
    <name type="scientific">marine sediment metagenome</name>
    <dbReference type="NCBI Taxonomy" id="412755"/>
    <lineage>
        <taxon>unclassified sequences</taxon>
        <taxon>metagenomes</taxon>
        <taxon>ecological metagenomes</taxon>
    </lineage>
</organism>
<protein>
    <submittedName>
        <fullName evidence="1">Uncharacterized protein</fullName>
    </submittedName>
</protein>
<name>A0A0F9PPH6_9ZZZZ</name>
<comment type="caution">
    <text evidence="1">The sequence shown here is derived from an EMBL/GenBank/DDBJ whole genome shotgun (WGS) entry which is preliminary data.</text>
</comment>
<gene>
    <name evidence="1" type="ORF">LCGC14_0817340</name>
</gene>
<accession>A0A0F9PPH6</accession>
<dbReference type="EMBL" id="LAZR01002278">
    <property type="protein sequence ID" value="KKN32079.1"/>
    <property type="molecule type" value="Genomic_DNA"/>
</dbReference>
<evidence type="ECO:0000313" key="1">
    <source>
        <dbReference type="EMBL" id="KKN32079.1"/>
    </source>
</evidence>
<proteinExistence type="predicted"/>